<dbReference type="EMBL" id="SLXB01000001">
    <property type="protein sequence ID" value="TCO96474.1"/>
    <property type="molecule type" value="Genomic_DNA"/>
</dbReference>
<accession>A0A4R2LW16</accession>
<evidence type="ECO:0000256" key="5">
    <source>
        <dbReference type="ARBA" id="ARBA00022801"/>
    </source>
</evidence>
<keyword evidence="6" id="KW-0106">Calcium</keyword>
<proteinExistence type="inferred from homology"/>
<dbReference type="InterPro" id="IPR000917">
    <property type="entry name" value="Sulfatase_N"/>
</dbReference>
<dbReference type="GO" id="GO:0004423">
    <property type="term" value="F:iduronate-2-sulfatase activity"/>
    <property type="evidence" value="ECO:0007669"/>
    <property type="project" value="InterPro"/>
</dbReference>
<evidence type="ECO:0000256" key="4">
    <source>
        <dbReference type="ARBA" id="ARBA00022729"/>
    </source>
</evidence>
<dbReference type="InterPro" id="IPR017850">
    <property type="entry name" value="Alkaline_phosphatase_core_sf"/>
</dbReference>
<dbReference type="PANTHER" id="PTHR45953">
    <property type="entry name" value="IDURONATE 2-SULFATASE"/>
    <property type="match status" value="1"/>
</dbReference>
<dbReference type="CDD" id="cd16030">
    <property type="entry name" value="iduronate-2-sulfatase"/>
    <property type="match status" value="1"/>
</dbReference>
<comment type="similarity">
    <text evidence="2">Belongs to the sulfatase family.</text>
</comment>
<sequence length="481" mass="54471">MNGLRTLATGGLALSVLPPLLHAQEAAQSGRMNVLMLIADDMRPELGCYGIEAIHTPHIDRLASIGLLFRNAYCNIPVSGASRASLFTGMYPRYPQRFTHYEASASTDAPDAIPLSGWFTAHGYHTVSNGKVFHNITDHAESWSEHPWRVHPDGYGHDWAEYNKWEVWMNAESGNSINPRTMRGPFCESADVDDEAYDDGKGATRTIEDLKRLKELGKPFFLTCGFWRPHLPFNVPKKYWDMYRRDEIPLAANRFRPRYLPEEVQGSQEILSYARVDTKAETFQREAKHGYYASVSYVDAQIGRILTALEELDLADHTIVVLFGDHGWQLGEHGFWGKHTLMREATRIPLIVRVPGMKRGATESPVELVDIYPTLCELCRIGMPQGQLDGSSFVPILKNLKVQTKNHVYIQWQGADNAVNKRYSYAEWPQTPGGQSRMLFDHRTDPTENENAVGQKKYSRTILKLSGYIRKKKNGTEATAR</sequence>
<gene>
    <name evidence="9" type="ORF">EV202_101246</name>
</gene>
<evidence type="ECO:0000256" key="7">
    <source>
        <dbReference type="PIRSR" id="PIRSR600917-52"/>
    </source>
</evidence>
<evidence type="ECO:0000313" key="9">
    <source>
        <dbReference type="EMBL" id="TCO96474.1"/>
    </source>
</evidence>
<protein>
    <submittedName>
        <fullName evidence="9">Arylsulfatase A-like enzyme</fullName>
    </submittedName>
</protein>
<evidence type="ECO:0000313" key="10">
    <source>
        <dbReference type="Proteomes" id="UP000295600"/>
    </source>
</evidence>
<dbReference type="Pfam" id="PF00884">
    <property type="entry name" value="Sulfatase"/>
    <property type="match status" value="1"/>
</dbReference>
<evidence type="ECO:0000256" key="2">
    <source>
        <dbReference type="ARBA" id="ARBA00008779"/>
    </source>
</evidence>
<comment type="PTM">
    <text evidence="7">The conversion to 3-oxoalanine (also known as C-formylglycine, FGly), of a serine or cysteine residue in prokaryotes and of a cysteine residue in eukaryotes, is critical for catalytic activity.</text>
</comment>
<dbReference type="AlphaFoldDB" id="A0A4R2LW16"/>
<evidence type="ECO:0000256" key="1">
    <source>
        <dbReference type="ARBA" id="ARBA00001913"/>
    </source>
</evidence>
<evidence type="ECO:0000256" key="6">
    <source>
        <dbReference type="ARBA" id="ARBA00022837"/>
    </source>
</evidence>
<dbReference type="GO" id="GO:0005737">
    <property type="term" value="C:cytoplasm"/>
    <property type="evidence" value="ECO:0007669"/>
    <property type="project" value="TreeGrafter"/>
</dbReference>
<dbReference type="Proteomes" id="UP000295600">
    <property type="component" value="Unassembled WGS sequence"/>
</dbReference>
<feature type="modified residue" description="3-oxoalanine (Ser)" evidence="7">
    <location>
        <position position="79"/>
    </location>
</feature>
<keyword evidence="5" id="KW-0378">Hydrolase</keyword>
<organism evidence="9 10">
    <name type="scientific">Prevotella heparinolytica</name>
    <dbReference type="NCBI Taxonomy" id="28113"/>
    <lineage>
        <taxon>Bacteria</taxon>
        <taxon>Pseudomonadati</taxon>
        <taxon>Bacteroidota</taxon>
        <taxon>Bacteroidia</taxon>
        <taxon>Bacteroidales</taxon>
        <taxon>Bacteroidaceae</taxon>
        <taxon>Bacteroides</taxon>
    </lineage>
</organism>
<dbReference type="PANTHER" id="PTHR45953:SF1">
    <property type="entry name" value="IDURONATE 2-SULFATASE"/>
    <property type="match status" value="1"/>
</dbReference>
<dbReference type="Gene3D" id="3.40.720.10">
    <property type="entry name" value="Alkaline Phosphatase, subunit A"/>
    <property type="match status" value="1"/>
</dbReference>
<dbReference type="GO" id="GO:0046872">
    <property type="term" value="F:metal ion binding"/>
    <property type="evidence" value="ECO:0007669"/>
    <property type="project" value="UniProtKB-KW"/>
</dbReference>
<comment type="caution">
    <text evidence="9">The sequence shown here is derived from an EMBL/GenBank/DDBJ whole genome shotgun (WGS) entry which is preliminary data.</text>
</comment>
<keyword evidence="4" id="KW-0732">Signal</keyword>
<comment type="cofactor">
    <cofactor evidence="1">
        <name>Ca(2+)</name>
        <dbReference type="ChEBI" id="CHEBI:29108"/>
    </cofactor>
</comment>
<evidence type="ECO:0000256" key="3">
    <source>
        <dbReference type="ARBA" id="ARBA00022723"/>
    </source>
</evidence>
<keyword evidence="3" id="KW-0479">Metal-binding</keyword>
<feature type="domain" description="Sulfatase N-terminal" evidence="8">
    <location>
        <begin position="33"/>
        <end position="378"/>
    </location>
</feature>
<evidence type="ECO:0000259" key="8">
    <source>
        <dbReference type="Pfam" id="PF00884"/>
    </source>
</evidence>
<name>A0A4R2LW16_9BACE</name>
<dbReference type="InterPro" id="IPR035874">
    <property type="entry name" value="IDS"/>
</dbReference>
<dbReference type="SUPFAM" id="SSF53649">
    <property type="entry name" value="Alkaline phosphatase-like"/>
    <property type="match status" value="1"/>
</dbReference>
<reference evidence="9 10" key="1">
    <citation type="submission" date="2019-03" db="EMBL/GenBank/DDBJ databases">
        <title>Genomic Encyclopedia of Type Strains, Phase IV (KMG-IV): sequencing the most valuable type-strain genomes for metagenomic binning, comparative biology and taxonomic classification.</title>
        <authorList>
            <person name="Goeker M."/>
        </authorList>
    </citation>
    <scope>NUCLEOTIDE SEQUENCE [LARGE SCALE GENOMIC DNA]</scope>
    <source>
        <strain evidence="9 10">DSM 23917</strain>
    </source>
</reference>